<gene>
    <name evidence="2" type="ORF">H1R20_g12908</name>
</gene>
<comment type="caution">
    <text evidence="2">The sequence shown here is derived from an EMBL/GenBank/DDBJ whole genome shotgun (WGS) entry which is preliminary data.</text>
</comment>
<dbReference type="InterPro" id="IPR051678">
    <property type="entry name" value="AGP_Transferase"/>
</dbReference>
<dbReference type="EMBL" id="JANBPK010001240">
    <property type="protein sequence ID" value="KAJ2924186.1"/>
    <property type="molecule type" value="Genomic_DNA"/>
</dbReference>
<organism evidence="2 3">
    <name type="scientific">Candolleomyces eurysporus</name>
    <dbReference type="NCBI Taxonomy" id="2828524"/>
    <lineage>
        <taxon>Eukaryota</taxon>
        <taxon>Fungi</taxon>
        <taxon>Dikarya</taxon>
        <taxon>Basidiomycota</taxon>
        <taxon>Agaricomycotina</taxon>
        <taxon>Agaricomycetes</taxon>
        <taxon>Agaricomycetidae</taxon>
        <taxon>Agaricales</taxon>
        <taxon>Agaricineae</taxon>
        <taxon>Psathyrellaceae</taxon>
        <taxon>Candolleomyces</taxon>
    </lineage>
</organism>
<evidence type="ECO:0000313" key="3">
    <source>
        <dbReference type="Proteomes" id="UP001140091"/>
    </source>
</evidence>
<keyword evidence="3" id="KW-1185">Reference proteome</keyword>
<dbReference type="AlphaFoldDB" id="A0A9W8MBC5"/>
<feature type="domain" description="Aminoglycoside phosphotransferase" evidence="1">
    <location>
        <begin position="125"/>
        <end position="331"/>
    </location>
</feature>
<protein>
    <recommendedName>
        <fullName evidence="1">Aminoglycoside phosphotransferase domain-containing protein</fullName>
    </recommendedName>
</protein>
<dbReference type="Pfam" id="PF01636">
    <property type="entry name" value="APH"/>
    <property type="match status" value="1"/>
</dbReference>
<dbReference type="PANTHER" id="PTHR21310">
    <property type="entry name" value="AMINOGLYCOSIDE PHOSPHOTRANSFERASE-RELATED-RELATED"/>
    <property type="match status" value="1"/>
</dbReference>
<evidence type="ECO:0000259" key="1">
    <source>
        <dbReference type="Pfam" id="PF01636"/>
    </source>
</evidence>
<dbReference type="InterPro" id="IPR002575">
    <property type="entry name" value="Aminoglycoside_PTrfase"/>
</dbReference>
<evidence type="ECO:0000313" key="2">
    <source>
        <dbReference type="EMBL" id="KAJ2924186.1"/>
    </source>
</evidence>
<dbReference type="OrthoDB" id="25129at2759"/>
<reference evidence="2" key="1">
    <citation type="submission" date="2022-06" db="EMBL/GenBank/DDBJ databases">
        <title>Genome Sequence of Candolleomyces eurysporus.</title>
        <authorList>
            <person name="Buettner E."/>
        </authorList>
    </citation>
    <scope>NUCLEOTIDE SEQUENCE</scope>
    <source>
        <strain evidence="2">VTCC 930004</strain>
    </source>
</reference>
<proteinExistence type="predicted"/>
<name>A0A9W8MBC5_9AGAR</name>
<dbReference type="InterPro" id="IPR011009">
    <property type="entry name" value="Kinase-like_dom_sf"/>
</dbReference>
<accession>A0A9W8MBC5</accession>
<dbReference type="Gene3D" id="3.30.200.20">
    <property type="entry name" value="Phosphorylase Kinase, domain 1"/>
    <property type="match status" value="1"/>
</dbReference>
<dbReference type="SUPFAM" id="SSF56112">
    <property type="entry name" value="Protein kinase-like (PK-like)"/>
    <property type="match status" value="1"/>
</dbReference>
<sequence>MTSNFDFSSYLSSANLLPPRLNANSKDVDDSPQFEVTVLSGGYTNFTARVTFPEPIPLATASSSTRTYESVILKHAPPHLATDSNIPMSVARQVTEARALELITGAPIQFDQDNSVGGVIESVKAVKDVLDRYPVIQVPAVIHYDTEKNVLLLEDLGDLKGVADVLADAALEDPIPKGALQELATQLGSFLAEFYQASSTLPAELVGRLSALSNVYTSGTFEYLVNSTRDALNGAPGIDEKEKEELAKSVEASLADSQMKARQRAEKVALGIVDSDLIQTDDEENPCLGMVDFWPGNVLVNPDWNKCGLIDWEYFGMSDEASELGMFLAHIHITKFKPSTSPGGKERLGKFMSALFQAYSHHSPSKAETLVRKDCRMLWKQQFGVCELREPQVTN</sequence>
<dbReference type="Proteomes" id="UP001140091">
    <property type="component" value="Unassembled WGS sequence"/>
</dbReference>
<feature type="non-terminal residue" evidence="2">
    <location>
        <position position="395"/>
    </location>
</feature>
<dbReference type="Gene3D" id="3.90.1200.10">
    <property type="match status" value="1"/>
</dbReference>